<evidence type="ECO:0000313" key="2">
    <source>
        <dbReference type="EMBL" id="PNM67054.1"/>
    </source>
</evidence>
<evidence type="ECO:0000313" key="3">
    <source>
        <dbReference type="Proteomes" id="UP000054370"/>
    </source>
</evidence>
<keyword evidence="1" id="KW-0732">Signal</keyword>
<dbReference type="InterPro" id="IPR018642">
    <property type="entry name" value="DUF2066"/>
</dbReference>
<feature type="signal peptide" evidence="1">
    <location>
        <begin position="1"/>
        <end position="18"/>
    </location>
</feature>
<gene>
    <name evidence="2" type="ORF">AL548_012345</name>
</gene>
<keyword evidence="3" id="KW-1185">Reference proteome</keyword>
<accession>A0ABX4WU25</accession>
<feature type="chain" id="PRO_5046011880" evidence="1">
    <location>
        <begin position="19"/>
        <end position="403"/>
    </location>
</feature>
<sequence>MRYLALLMIGCLSLPAYALTQVDIYRTEVAIDSTKDKGEELARQQAMKQVIVRASGYQDSVDNPVVTKALQSSARYVSQLSYGKEGDVMTLKLLFNDAQIRSLLTQAQLPFWPTNRNNLLVWLVEEQNYDRKIVWEHSASNVSDQLKQAARDRGLPLTLPVGDFDDITGIEVSDLWGGFAKPISLASGRYPVDGVLVIRAQGNSLRWNLYDQSPGAIARSNVAPVTGSANGGDAATQLINAVADFYAKRSAVVVLGESSESVVVKFLNINNAIDFFTLEKTLTSLNSVANLDVLEIKGNELMLRVHLLASQEAFEQEATKLSKITKFDDPLLVEDEENAVPVPPIETQVQPTKNDALTKNDEVGEPAIEPIMPTLNEETTHSPVVVEQPPAKPKYQMVFEWLS</sequence>
<name>A0ABX4WU25_VIBVL</name>
<dbReference type="EMBL" id="LOSH02000004">
    <property type="protein sequence ID" value="PNM67054.1"/>
    <property type="molecule type" value="Genomic_DNA"/>
</dbReference>
<reference evidence="2" key="1">
    <citation type="submission" date="2017-12" db="EMBL/GenBank/DDBJ databases">
        <title>FDA dAtabase for Regulatory Grade micrObial Sequences (FDA-ARGOS): Supporting development and validation of Infectious Disease Dx tests.</title>
        <authorList>
            <person name="Hoffmann M."/>
            <person name="Allard M."/>
            <person name="Evans P."/>
            <person name="Brown E."/>
            <person name="Tallon L.J."/>
            <person name="Sadzewicz L."/>
            <person name="Sengamalay N."/>
            <person name="Ott S."/>
            <person name="Godinez A."/>
            <person name="Nagaraj S."/>
            <person name="Vavikolanu K."/>
            <person name="Aluvathingal J."/>
            <person name="Nadendla S."/>
            <person name="Hobson J."/>
            <person name="Sichtig H."/>
        </authorList>
    </citation>
    <scope>NUCLEOTIDE SEQUENCE [LARGE SCALE GENOMIC DNA]</scope>
    <source>
        <strain evidence="2">FDAARGOS_118</strain>
    </source>
</reference>
<evidence type="ECO:0000256" key="1">
    <source>
        <dbReference type="SAM" id="SignalP"/>
    </source>
</evidence>
<dbReference type="Pfam" id="PF09839">
    <property type="entry name" value="DUF2066"/>
    <property type="match status" value="1"/>
</dbReference>
<proteinExistence type="predicted"/>
<organism evidence="2 3">
    <name type="scientific">Vibrio vulnificus</name>
    <dbReference type="NCBI Taxonomy" id="672"/>
    <lineage>
        <taxon>Bacteria</taxon>
        <taxon>Pseudomonadati</taxon>
        <taxon>Pseudomonadota</taxon>
        <taxon>Gammaproteobacteria</taxon>
        <taxon>Vibrionales</taxon>
        <taxon>Vibrionaceae</taxon>
        <taxon>Vibrio</taxon>
    </lineage>
</organism>
<dbReference type="RefSeq" id="WP_039469596.1">
    <property type="nucleotide sequence ID" value="NZ_CABMOC010000002.1"/>
</dbReference>
<dbReference type="Proteomes" id="UP000054370">
    <property type="component" value="Unassembled WGS sequence"/>
</dbReference>
<protein>
    <submittedName>
        <fullName evidence="2">DUF2066 domain-containing protein</fullName>
    </submittedName>
</protein>
<comment type="caution">
    <text evidence="2">The sequence shown here is derived from an EMBL/GenBank/DDBJ whole genome shotgun (WGS) entry which is preliminary data.</text>
</comment>